<evidence type="ECO:0000313" key="2">
    <source>
        <dbReference type="Proteomes" id="UP000003692"/>
    </source>
</evidence>
<evidence type="ECO:0000313" key="1">
    <source>
        <dbReference type="EMBL" id="EFE24248.1"/>
    </source>
</evidence>
<comment type="caution">
    <text evidence="1">The sequence shown here is derived from an EMBL/GenBank/DDBJ whole genome shotgun (WGS) entry which is preliminary data.</text>
</comment>
<dbReference type="Proteomes" id="UP000003692">
    <property type="component" value="Unassembled WGS sequence"/>
</dbReference>
<organism evidence="1 2">
    <name type="scientific">Edwardsiella tarda ATCC 23685</name>
    <dbReference type="NCBI Taxonomy" id="500638"/>
    <lineage>
        <taxon>Bacteria</taxon>
        <taxon>Pseudomonadati</taxon>
        <taxon>Pseudomonadota</taxon>
        <taxon>Gammaproteobacteria</taxon>
        <taxon>Enterobacterales</taxon>
        <taxon>Hafniaceae</taxon>
        <taxon>Edwardsiella</taxon>
    </lineage>
</organism>
<gene>
    <name evidence="1" type="ORF">EDWATA_00707</name>
</gene>
<proteinExistence type="predicted"/>
<dbReference type="HOGENOM" id="CLU_2166984_0_0_6"/>
<protein>
    <submittedName>
        <fullName evidence="1">Uncharacterized protein</fullName>
    </submittedName>
</protein>
<dbReference type="EMBL" id="ADGK01000028">
    <property type="protein sequence ID" value="EFE24248.1"/>
    <property type="molecule type" value="Genomic_DNA"/>
</dbReference>
<name>D4F1W3_EDWTA</name>
<reference evidence="1 2" key="1">
    <citation type="submission" date="2010-02" db="EMBL/GenBank/DDBJ databases">
        <authorList>
            <person name="Weinstock G."/>
            <person name="Sodergren E."/>
            <person name="Clifton S."/>
            <person name="Fulton L."/>
            <person name="Fulton B."/>
            <person name="Courtney L."/>
            <person name="Fronick C."/>
            <person name="Harrison M."/>
            <person name="Strong C."/>
            <person name="Farmer C."/>
            <person name="Delahaunty K."/>
            <person name="Markovic C."/>
            <person name="Hall O."/>
            <person name="Minx P."/>
            <person name="Tomlinson C."/>
            <person name="Mitreva M."/>
            <person name="Nelson J."/>
            <person name="Hou S."/>
            <person name="Wollam A."/>
            <person name="Pepin K.H."/>
            <person name="Johnson M."/>
            <person name="Bhonagiri V."/>
            <person name="Zhang X."/>
            <person name="Suruliraj S."/>
            <person name="Warren W."/>
            <person name="Chinwalla A."/>
            <person name="Mardis E.R."/>
            <person name="Wilson R.K."/>
        </authorList>
    </citation>
    <scope>NUCLEOTIDE SEQUENCE [LARGE SCALE GENOMIC DNA]</scope>
    <source>
        <strain evidence="1 2">ATCC 23685</strain>
    </source>
</reference>
<accession>D4F1W3</accession>
<sequence>MRASAGTIREENNALFGRQVKPSRLLACHKAILAHGKIARRPPVTCRGGKRVFSMVLRVGRIRRSPANQDTENIAIRRCDLCYMPQETSRPTESDPLISTVWYALFKKCP</sequence>
<dbReference type="AlphaFoldDB" id="D4F1W3"/>